<organism evidence="2 3">
    <name type="scientific">Brassica campestris</name>
    <name type="common">Field mustard</name>
    <dbReference type="NCBI Taxonomy" id="3711"/>
    <lineage>
        <taxon>Eukaryota</taxon>
        <taxon>Viridiplantae</taxon>
        <taxon>Streptophyta</taxon>
        <taxon>Embryophyta</taxon>
        <taxon>Tracheophyta</taxon>
        <taxon>Spermatophyta</taxon>
        <taxon>Magnoliopsida</taxon>
        <taxon>eudicotyledons</taxon>
        <taxon>Gunneridae</taxon>
        <taxon>Pentapetalae</taxon>
        <taxon>rosids</taxon>
        <taxon>malvids</taxon>
        <taxon>Brassicales</taxon>
        <taxon>Brassicaceae</taxon>
        <taxon>Brassiceae</taxon>
        <taxon>Brassica</taxon>
    </lineage>
</organism>
<reference evidence="2 3" key="1">
    <citation type="submission" date="2021-07" db="EMBL/GenBank/DDBJ databases">
        <authorList>
            <consortium name="Genoscope - CEA"/>
            <person name="William W."/>
        </authorList>
    </citation>
    <scope>NUCLEOTIDE SEQUENCE [LARGE SCALE GENOMIC DNA]</scope>
</reference>
<dbReference type="AlphaFoldDB" id="A0A8D9CNJ8"/>
<accession>A0A8D9CNJ8</accession>
<dbReference type="Gramene" id="A09p07960.2_BraZ1">
    <property type="protein sequence ID" value="A09p07960.2_BraZ1.CDS"/>
    <property type="gene ID" value="A09g07960.2_BraZ1"/>
</dbReference>
<protein>
    <submittedName>
        <fullName evidence="2">Uncharacterized protein</fullName>
    </submittedName>
</protein>
<gene>
    <name evidence="2" type="ORF">BRAPAZ1V2_A09P07960.2</name>
</gene>
<proteinExistence type="predicted"/>
<evidence type="ECO:0000313" key="2">
    <source>
        <dbReference type="EMBL" id="CAG7860329.1"/>
    </source>
</evidence>
<name>A0A8D9CNJ8_BRACM</name>
<dbReference type="EMBL" id="LS974625">
    <property type="protein sequence ID" value="CAG7860329.1"/>
    <property type="molecule type" value="Genomic_DNA"/>
</dbReference>
<feature type="region of interest" description="Disordered" evidence="1">
    <location>
        <begin position="22"/>
        <end position="79"/>
    </location>
</feature>
<sequence length="79" mass="8713">MSKTQIESFSASLLQELEELKKLQGQVTPEQDKGTPTKHQSAKKSLKVSTNKRFGSSPQTPRSDSPHSAKSFTSQSRHA</sequence>
<dbReference type="Proteomes" id="UP000694005">
    <property type="component" value="Chromosome A09"/>
</dbReference>
<evidence type="ECO:0000313" key="3">
    <source>
        <dbReference type="Proteomes" id="UP000694005"/>
    </source>
</evidence>
<feature type="compositionally biased region" description="Polar residues" evidence="1">
    <location>
        <begin position="47"/>
        <end position="79"/>
    </location>
</feature>
<evidence type="ECO:0000256" key="1">
    <source>
        <dbReference type="SAM" id="MobiDB-lite"/>
    </source>
</evidence>